<dbReference type="PRINTS" id="PR00301">
    <property type="entry name" value="HEATSHOCK70"/>
</dbReference>
<protein>
    <submittedName>
        <fullName evidence="5">Molecular chaperone DnaK</fullName>
    </submittedName>
</protein>
<dbReference type="Pfam" id="PF00012">
    <property type="entry name" value="HSP70"/>
    <property type="match status" value="1"/>
</dbReference>
<dbReference type="STRING" id="946362.F2UEZ7"/>
<accession>F2UEZ7</accession>
<evidence type="ECO:0000256" key="1">
    <source>
        <dbReference type="ARBA" id="ARBA00007381"/>
    </source>
</evidence>
<dbReference type="Gene3D" id="3.30.420.40">
    <property type="match status" value="2"/>
</dbReference>
<dbReference type="Gene3D" id="2.60.34.10">
    <property type="entry name" value="Substrate Binding Domain Of DNAk, Chain A, domain 1"/>
    <property type="match status" value="1"/>
</dbReference>
<keyword evidence="2 4" id="KW-0547">Nucleotide-binding</keyword>
<evidence type="ECO:0000313" key="5">
    <source>
        <dbReference type="EMBL" id="EGD75197.1"/>
    </source>
</evidence>
<sequence>MKEVAEQHLGHPVEEAVITVPAYFNDNQRQATKNAGQLAGLKVLRCVNEPTAAALAYGISAVSNGGATKKIAVYDLGGGTFDISILSMDAFGVFEVLSTNGDTFLGGEDADAAIAQHLNETFCSTHGLAPQDLDATATQRLKDAAETAKMQLDQASEASVVLPLLFNRKSLETTLTRAQVDTLVRPVIDRTIGPCKKCLRDAKLKPSELDHVILVGGMTQMPLVRDVVQDVFKQEPLTGVNPLEAVAKGAAIQAGVLVGEITDVLLLDVTPLSLGIETLGGLFNKLIPRNTSIPTSKTETFSTGVDNQTQVVIRVMQGERPIANDNQFLGEFVLMDIPPAPKGKAQIAVTFDIDADGIVRVSAVEKSTGHEEKIEVRSTGGLTPAQVEALVAEAASQRRRDAQRQQHLQALTELDVVVQDVDSNMDQFAAQLDPATVKEMRARTAQLKQAIGTTAQTLSDGAVPAGNGANEASAVEIADRISALRSETEAVMADAMAMFQRAAAKTAGSDSGGGGGNE</sequence>
<dbReference type="Gene3D" id="3.90.640.10">
    <property type="entry name" value="Actin, Chain A, domain 4"/>
    <property type="match status" value="1"/>
</dbReference>
<dbReference type="AlphaFoldDB" id="F2UEZ7"/>
<dbReference type="KEGG" id="sre:PTSG_06850"/>
<dbReference type="SUPFAM" id="SSF100920">
    <property type="entry name" value="Heat shock protein 70kD (HSP70), peptide-binding domain"/>
    <property type="match status" value="1"/>
</dbReference>
<gene>
    <name evidence="5" type="ORF">PTSG_06850</name>
</gene>
<dbReference type="FunFam" id="2.60.34.10:FF:000014">
    <property type="entry name" value="Chaperone protein DnaK HSP70"/>
    <property type="match status" value="1"/>
</dbReference>
<dbReference type="GO" id="GO:0005524">
    <property type="term" value="F:ATP binding"/>
    <property type="evidence" value="ECO:0007669"/>
    <property type="project" value="UniProtKB-KW"/>
</dbReference>
<dbReference type="Proteomes" id="UP000007799">
    <property type="component" value="Unassembled WGS sequence"/>
</dbReference>
<evidence type="ECO:0000256" key="4">
    <source>
        <dbReference type="RuleBase" id="RU003322"/>
    </source>
</evidence>
<dbReference type="PROSITE" id="PS00329">
    <property type="entry name" value="HSP70_2"/>
    <property type="match status" value="1"/>
</dbReference>
<dbReference type="PROSITE" id="PS01036">
    <property type="entry name" value="HSP70_3"/>
    <property type="match status" value="1"/>
</dbReference>
<dbReference type="FunFam" id="3.30.420.40:FF:000545">
    <property type="entry name" value="Endoplasmic reticulum chaperone BiP"/>
    <property type="match status" value="1"/>
</dbReference>
<dbReference type="PANTHER" id="PTHR19375">
    <property type="entry name" value="HEAT SHOCK PROTEIN 70KDA"/>
    <property type="match status" value="1"/>
</dbReference>
<dbReference type="SUPFAM" id="SSF53067">
    <property type="entry name" value="Actin-like ATPase domain"/>
    <property type="match status" value="2"/>
</dbReference>
<dbReference type="InterPro" id="IPR018181">
    <property type="entry name" value="Heat_shock_70_CS"/>
</dbReference>
<dbReference type="GeneID" id="16072810"/>
<comment type="similarity">
    <text evidence="1 4">Belongs to the heat shock protein 70 family.</text>
</comment>
<dbReference type="InterPro" id="IPR043129">
    <property type="entry name" value="ATPase_NBD"/>
</dbReference>
<organism evidence="6">
    <name type="scientific">Salpingoeca rosetta (strain ATCC 50818 / BSB-021)</name>
    <dbReference type="NCBI Taxonomy" id="946362"/>
    <lineage>
        <taxon>Eukaryota</taxon>
        <taxon>Choanoflagellata</taxon>
        <taxon>Craspedida</taxon>
        <taxon>Salpingoecidae</taxon>
        <taxon>Salpingoeca</taxon>
    </lineage>
</organism>
<dbReference type="FunFam" id="3.90.640.10:FF:000003">
    <property type="entry name" value="Molecular chaperone DnaK"/>
    <property type="match status" value="1"/>
</dbReference>
<dbReference type="InParanoid" id="F2UEZ7"/>
<dbReference type="InterPro" id="IPR013126">
    <property type="entry name" value="Hsp_70_fam"/>
</dbReference>
<evidence type="ECO:0000313" key="6">
    <source>
        <dbReference type="Proteomes" id="UP000007799"/>
    </source>
</evidence>
<proteinExistence type="inferred from homology"/>
<name>F2UEZ7_SALR5</name>
<keyword evidence="6" id="KW-1185">Reference proteome</keyword>
<evidence type="ECO:0000256" key="3">
    <source>
        <dbReference type="ARBA" id="ARBA00022840"/>
    </source>
</evidence>
<dbReference type="OrthoDB" id="2401965at2759"/>
<dbReference type="EMBL" id="GL832971">
    <property type="protein sequence ID" value="EGD75197.1"/>
    <property type="molecule type" value="Genomic_DNA"/>
</dbReference>
<evidence type="ECO:0000256" key="2">
    <source>
        <dbReference type="ARBA" id="ARBA00022741"/>
    </source>
</evidence>
<dbReference type="RefSeq" id="XP_004992250.1">
    <property type="nucleotide sequence ID" value="XM_004992193.1"/>
</dbReference>
<reference evidence="5" key="1">
    <citation type="submission" date="2009-08" db="EMBL/GenBank/DDBJ databases">
        <title>Annotation of Salpingoeca rosetta.</title>
        <authorList>
            <consortium name="The Broad Institute Genome Sequencing Platform"/>
            <person name="Russ C."/>
            <person name="Cuomo C."/>
            <person name="Burger G."/>
            <person name="Gray M.W."/>
            <person name="Holland P.W.H."/>
            <person name="King N."/>
            <person name="Lang F.B.F."/>
            <person name="Roger A.J."/>
            <person name="Ruiz-Trillo I."/>
            <person name="Young S.K."/>
            <person name="Zeng Q."/>
            <person name="Gargeya S."/>
            <person name="Alvarado L."/>
            <person name="Berlin A."/>
            <person name="Chapman S.B."/>
            <person name="Chen Z."/>
            <person name="Freedman E."/>
            <person name="Gellesch M."/>
            <person name="Goldberg J."/>
            <person name="Griggs A."/>
            <person name="Gujja S."/>
            <person name="Heilman E."/>
            <person name="Heiman D."/>
            <person name="Howarth C."/>
            <person name="Mehta T."/>
            <person name="Neiman D."/>
            <person name="Pearson M."/>
            <person name="Roberts A."/>
            <person name="Saif S."/>
            <person name="Shea T."/>
            <person name="Shenoy N."/>
            <person name="Sisk P."/>
            <person name="Stolte C."/>
            <person name="Sykes S."/>
            <person name="White J."/>
            <person name="Yandava C."/>
            <person name="Haas B."/>
            <person name="Nusbaum C."/>
            <person name="Birren B."/>
        </authorList>
    </citation>
    <scope>NUCLEOTIDE SEQUENCE [LARGE SCALE GENOMIC DNA]</scope>
    <source>
        <strain evidence="5">ATCC 50818</strain>
    </source>
</reference>
<dbReference type="InterPro" id="IPR029047">
    <property type="entry name" value="HSP70_peptide-bd_sf"/>
</dbReference>
<keyword evidence="3 4" id="KW-0067">ATP-binding</keyword>
<dbReference type="GO" id="GO:0140662">
    <property type="term" value="F:ATP-dependent protein folding chaperone"/>
    <property type="evidence" value="ECO:0007669"/>
    <property type="project" value="InterPro"/>
</dbReference>
<dbReference type="eggNOG" id="KOG0102">
    <property type="taxonomic scope" value="Eukaryota"/>
</dbReference>